<organism evidence="4 5">
    <name type="scientific">Novosphingobium panipatense</name>
    <dbReference type="NCBI Taxonomy" id="428991"/>
    <lineage>
        <taxon>Bacteria</taxon>
        <taxon>Pseudomonadati</taxon>
        <taxon>Pseudomonadota</taxon>
        <taxon>Alphaproteobacteria</taxon>
        <taxon>Sphingomonadales</taxon>
        <taxon>Sphingomonadaceae</taxon>
        <taxon>Novosphingobium</taxon>
    </lineage>
</organism>
<evidence type="ECO:0000256" key="3">
    <source>
        <dbReference type="PIRNR" id="PIRNR002070"/>
    </source>
</evidence>
<dbReference type="PIRSF" id="PIRSF002070">
    <property type="entry name" value="SSB"/>
    <property type="match status" value="1"/>
</dbReference>
<sequence length="110" mass="12492">MRNLAKFEIIGRIGEIKAGNGVVHLKIAANYPYKDENTGEWADDTYWNRVAIFREGTRNYIADKAKVGDLVRVEGRLRDSSYEKGDETVYTVDRIVDQFGILAHAAERAE</sequence>
<keyword evidence="5" id="KW-1185">Reference proteome</keyword>
<dbReference type="InterPro" id="IPR012340">
    <property type="entry name" value="NA-bd_OB-fold"/>
</dbReference>
<dbReference type="SUPFAM" id="SSF50249">
    <property type="entry name" value="Nucleic acid-binding proteins"/>
    <property type="match status" value="1"/>
</dbReference>
<evidence type="ECO:0000256" key="1">
    <source>
        <dbReference type="ARBA" id="ARBA00023125"/>
    </source>
</evidence>
<dbReference type="EMBL" id="FXUI01000015">
    <property type="protein sequence ID" value="SMP80696.1"/>
    <property type="molecule type" value="Genomic_DNA"/>
</dbReference>
<comment type="caution">
    <text evidence="4">The sequence shown here is derived from an EMBL/GenBank/DDBJ whole genome shotgun (WGS) entry which is preliminary data.</text>
</comment>
<accession>A0ABY1QTQ9</accession>
<protein>
    <recommendedName>
        <fullName evidence="3">Single-stranded DNA-binding protein</fullName>
    </recommendedName>
</protein>
<keyword evidence="2" id="KW-0233">DNA recombination</keyword>
<reference evidence="4 5" key="1">
    <citation type="submission" date="2017-05" db="EMBL/GenBank/DDBJ databases">
        <authorList>
            <person name="Varghese N."/>
            <person name="Submissions S."/>
        </authorList>
    </citation>
    <scope>NUCLEOTIDE SEQUENCE [LARGE SCALE GENOMIC DNA]</scope>
    <source>
        <strain evidence="4 5">SM16</strain>
    </source>
</reference>
<dbReference type="Pfam" id="PF00436">
    <property type="entry name" value="SSB"/>
    <property type="match status" value="1"/>
</dbReference>
<proteinExistence type="predicted"/>
<gene>
    <name evidence="4" type="ORF">SAMN06296065_1156</name>
</gene>
<dbReference type="CDD" id="cd04496">
    <property type="entry name" value="SSB_OBF"/>
    <property type="match status" value="1"/>
</dbReference>
<dbReference type="InterPro" id="IPR011344">
    <property type="entry name" value="ssDNA-bd"/>
</dbReference>
<dbReference type="InterPro" id="IPR000424">
    <property type="entry name" value="Primosome_PriB/ssb"/>
</dbReference>
<keyword evidence="1 3" id="KW-0238">DNA-binding</keyword>
<evidence type="ECO:0000313" key="5">
    <source>
        <dbReference type="Proteomes" id="UP001157910"/>
    </source>
</evidence>
<dbReference type="PROSITE" id="PS50935">
    <property type="entry name" value="SSB"/>
    <property type="match status" value="1"/>
</dbReference>
<evidence type="ECO:0000313" key="4">
    <source>
        <dbReference type="EMBL" id="SMP80696.1"/>
    </source>
</evidence>
<dbReference type="RefSeq" id="WP_257542289.1">
    <property type="nucleotide sequence ID" value="NZ_FXUI01000015.1"/>
</dbReference>
<name>A0ABY1QTQ9_9SPHN</name>
<dbReference type="Proteomes" id="UP001157910">
    <property type="component" value="Unassembled WGS sequence"/>
</dbReference>
<dbReference type="Gene3D" id="2.40.50.140">
    <property type="entry name" value="Nucleic acid-binding proteins"/>
    <property type="match status" value="1"/>
</dbReference>
<evidence type="ECO:0000256" key="2">
    <source>
        <dbReference type="ARBA" id="ARBA00023172"/>
    </source>
</evidence>